<evidence type="ECO:0000256" key="6">
    <source>
        <dbReference type="ARBA" id="ARBA00022618"/>
    </source>
</evidence>
<reference evidence="16" key="1">
    <citation type="submission" date="2021-06" db="EMBL/GenBank/DDBJ databases">
        <authorList>
            <person name="Kallberg Y."/>
            <person name="Tangrot J."/>
            <person name="Rosling A."/>
        </authorList>
    </citation>
    <scope>NUCLEOTIDE SEQUENCE</scope>
    <source>
        <strain evidence="16">BR232B</strain>
    </source>
</reference>
<evidence type="ECO:0000256" key="14">
    <source>
        <dbReference type="SAM" id="Coils"/>
    </source>
</evidence>
<dbReference type="Pfam" id="PF16740">
    <property type="entry name" value="SKA2"/>
    <property type="match status" value="1"/>
</dbReference>
<sequence length="127" mass="15036">METATKTLRLEFEQARTELEYIEAKLEAEFKRMYEIERRAPTNPYKVITRLKKLKQELETLKYDNELVTMAKQEFIHETEAQLAKNHDLLVELQNKAAIKRDTDLSHTLEKFTTLSGNWQNDVKASY</sequence>
<evidence type="ECO:0000256" key="12">
    <source>
        <dbReference type="ARBA" id="ARBA00023328"/>
    </source>
</evidence>
<name>A0A9N9FJ36_9GLOM</name>
<keyword evidence="12" id="KW-0137">Centromere</keyword>
<evidence type="ECO:0000256" key="8">
    <source>
        <dbReference type="ARBA" id="ARBA00022776"/>
    </source>
</evidence>
<keyword evidence="14" id="KW-0175">Coiled coil</keyword>
<keyword evidence="8" id="KW-0498">Mitosis</keyword>
<dbReference type="OrthoDB" id="193920at2759"/>
<dbReference type="GO" id="GO:0051301">
    <property type="term" value="P:cell division"/>
    <property type="evidence" value="ECO:0007669"/>
    <property type="project" value="UniProtKB-KW"/>
</dbReference>
<evidence type="ECO:0000256" key="7">
    <source>
        <dbReference type="ARBA" id="ARBA00022701"/>
    </source>
</evidence>
<dbReference type="PANTHER" id="PTHR32017">
    <property type="entry name" value="SPINDLE AND KINETOCHORE-ASSOCIATED PROTEIN 2"/>
    <property type="match status" value="1"/>
</dbReference>
<proteinExistence type="inferred from homology"/>
<protein>
    <recommendedName>
        <fullName evidence="13">Protein FAM33A</fullName>
    </recommendedName>
</protein>
<comment type="caution">
    <text evidence="16">The sequence shown here is derived from an EMBL/GenBank/DDBJ whole genome shotgun (WGS) entry which is preliminary data.</text>
</comment>
<dbReference type="Proteomes" id="UP000789739">
    <property type="component" value="Unassembled WGS sequence"/>
</dbReference>
<evidence type="ECO:0000256" key="5">
    <source>
        <dbReference type="ARBA" id="ARBA00022490"/>
    </source>
</evidence>
<evidence type="ECO:0000256" key="10">
    <source>
        <dbReference type="ARBA" id="ARBA00023212"/>
    </source>
</evidence>
<accession>A0A9N9FJ36</accession>
<organism evidence="16 17">
    <name type="scientific">Paraglomus brasilianum</name>
    <dbReference type="NCBI Taxonomy" id="144538"/>
    <lineage>
        <taxon>Eukaryota</taxon>
        <taxon>Fungi</taxon>
        <taxon>Fungi incertae sedis</taxon>
        <taxon>Mucoromycota</taxon>
        <taxon>Glomeromycotina</taxon>
        <taxon>Glomeromycetes</taxon>
        <taxon>Paraglomerales</taxon>
        <taxon>Paraglomeraceae</taxon>
        <taxon>Paraglomus</taxon>
    </lineage>
</organism>
<keyword evidence="10" id="KW-0206">Cytoskeleton</keyword>
<evidence type="ECO:0000256" key="2">
    <source>
        <dbReference type="ARBA" id="ARBA00004629"/>
    </source>
</evidence>
<dbReference type="GO" id="GO:0008017">
    <property type="term" value="F:microtubule binding"/>
    <property type="evidence" value="ECO:0007669"/>
    <property type="project" value="InterPro"/>
</dbReference>
<dbReference type="GO" id="GO:0000278">
    <property type="term" value="P:mitotic cell cycle"/>
    <property type="evidence" value="ECO:0007669"/>
    <property type="project" value="TreeGrafter"/>
</dbReference>
<dbReference type="GO" id="GO:0007059">
    <property type="term" value="P:chromosome segregation"/>
    <property type="evidence" value="ECO:0007669"/>
    <property type="project" value="InterPro"/>
</dbReference>
<dbReference type="GO" id="GO:0000940">
    <property type="term" value="C:outer kinetochore"/>
    <property type="evidence" value="ECO:0007669"/>
    <property type="project" value="InterPro"/>
</dbReference>
<evidence type="ECO:0000256" key="11">
    <source>
        <dbReference type="ARBA" id="ARBA00023306"/>
    </source>
</evidence>
<keyword evidence="6" id="KW-0132">Cell division</keyword>
<evidence type="ECO:0000256" key="3">
    <source>
        <dbReference type="ARBA" id="ARBA00010684"/>
    </source>
</evidence>
<dbReference type="PANTHER" id="PTHR32017:SF3">
    <property type="entry name" value="SPINDLE AND KINETOCHORE-ASSOCIATED PROTEIN 2"/>
    <property type="match status" value="1"/>
</dbReference>
<evidence type="ECO:0000256" key="13">
    <source>
        <dbReference type="ARBA" id="ARBA00029651"/>
    </source>
</evidence>
<dbReference type="InterPro" id="IPR042091">
    <property type="entry name" value="Ska2_N"/>
</dbReference>
<dbReference type="InterPro" id="IPR026762">
    <property type="entry name" value="Ska2"/>
</dbReference>
<dbReference type="Gene3D" id="6.10.250.1380">
    <property type="match status" value="1"/>
</dbReference>
<comment type="similarity">
    <text evidence="3">Belongs to the SKA2 family.</text>
</comment>
<dbReference type="AlphaFoldDB" id="A0A9N9FJ36"/>
<evidence type="ECO:0000313" key="17">
    <source>
        <dbReference type="Proteomes" id="UP000789739"/>
    </source>
</evidence>
<keyword evidence="7" id="KW-0493">Microtubule</keyword>
<keyword evidence="4" id="KW-0158">Chromosome</keyword>
<evidence type="ECO:0000256" key="1">
    <source>
        <dbReference type="ARBA" id="ARBA00004186"/>
    </source>
</evidence>
<evidence type="ECO:0000313" key="16">
    <source>
        <dbReference type="EMBL" id="CAG8537028.1"/>
    </source>
</evidence>
<comment type="subcellular location">
    <subcellularLocation>
        <location evidence="2">Chromosome</location>
        <location evidence="2">Centromere</location>
        <location evidence="2">Kinetochore</location>
    </subcellularLocation>
    <subcellularLocation>
        <location evidence="1">Cytoplasm</location>
        <location evidence="1">Cytoskeleton</location>
        <location evidence="1">Spindle</location>
    </subcellularLocation>
</comment>
<keyword evidence="17" id="KW-1185">Reference proteome</keyword>
<feature type="domain" description="Ska2 N-terminal" evidence="15">
    <location>
        <begin position="2"/>
        <end position="104"/>
    </location>
</feature>
<evidence type="ECO:0000259" key="15">
    <source>
        <dbReference type="Pfam" id="PF16740"/>
    </source>
</evidence>
<evidence type="ECO:0000256" key="9">
    <source>
        <dbReference type="ARBA" id="ARBA00022838"/>
    </source>
</evidence>
<dbReference type="EMBL" id="CAJVPI010000453">
    <property type="protein sequence ID" value="CAG8537028.1"/>
    <property type="molecule type" value="Genomic_DNA"/>
</dbReference>
<evidence type="ECO:0000256" key="4">
    <source>
        <dbReference type="ARBA" id="ARBA00022454"/>
    </source>
</evidence>
<keyword evidence="5" id="KW-0963">Cytoplasm</keyword>
<keyword evidence="9" id="KW-0995">Kinetochore</keyword>
<feature type="coiled-coil region" evidence="14">
    <location>
        <begin position="51"/>
        <end position="96"/>
    </location>
</feature>
<gene>
    <name evidence="16" type="ORF">PBRASI_LOCUS4398</name>
</gene>
<dbReference type="GO" id="GO:0005876">
    <property type="term" value="C:spindle microtubule"/>
    <property type="evidence" value="ECO:0007669"/>
    <property type="project" value="InterPro"/>
</dbReference>
<keyword evidence="11" id="KW-0131">Cell cycle</keyword>